<dbReference type="KEGG" id="buy:D8S85_07370"/>
<organism evidence="1 2">
    <name type="scientific">Butyricimonas faecalis</name>
    <dbReference type="NCBI Taxonomy" id="2093856"/>
    <lineage>
        <taxon>Bacteria</taxon>
        <taxon>Pseudomonadati</taxon>
        <taxon>Bacteroidota</taxon>
        <taxon>Bacteroidia</taxon>
        <taxon>Bacteroidales</taxon>
        <taxon>Odoribacteraceae</taxon>
        <taxon>Butyricimonas</taxon>
    </lineage>
</organism>
<proteinExistence type="predicted"/>
<dbReference type="SUPFAM" id="SSF48371">
    <property type="entry name" value="ARM repeat"/>
    <property type="match status" value="1"/>
</dbReference>
<dbReference type="RefSeq" id="WP_106480146.1">
    <property type="nucleotide sequence ID" value="NZ_CP032819.1"/>
</dbReference>
<dbReference type="InterPro" id="IPR016024">
    <property type="entry name" value="ARM-type_fold"/>
</dbReference>
<dbReference type="OrthoDB" id="1121286at2"/>
<name>A0A3Q9ING0_9BACT</name>
<sequence length="190" mass="21638">MENKQDILKQLSSNDMDVVRGAIEQIKQEGDISIAPELLDILLQSQDPNMITNLTALLSDVKESDFKTVLMDKLINAPDRSGKANLLRICWESAIDFSEYLDVFVDMLLHEDFITALEASTVIENLHGNIPEEKIHIAIQRLKSESNESNAFLLEGTIPHLEEMLLKEEEEEEEEHHHDHGHDCSCHCHD</sequence>
<dbReference type="EMBL" id="CP032819">
    <property type="protein sequence ID" value="AZS29400.1"/>
    <property type="molecule type" value="Genomic_DNA"/>
</dbReference>
<protein>
    <recommendedName>
        <fullName evidence="3">HEAT repeat domain-containing protein</fullName>
    </recommendedName>
</protein>
<dbReference type="Proteomes" id="UP000270673">
    <property type="component" value="Chromosome"/>
</dbReference>
<evidence type="ECO:0000313" key="1">
    <source>
        <dbReference type="EMBL" id="AZS29400.1"/>
    </source>
</evidence>
<evidence type="ECO:0008006" key="3">
    <source>
        <dbReference type="Google" id="ProtNLM"/>
    </source>
</evidence>
<gene>
    <name evidence="1" type="ORF">D8S85_07370</name>
</gene>
<keyword evidence="2" id="KW-1185">Reference proteome</keyword>
<reference evidence="1 2" key="1">
    <citation type="submission" date="2018-10" db="EMBL/GenBank/DDBJ databases">
        <title>Butyricimonas faecalis sp. nov., isolated from human faeces and emended description of the genus Butyricimonas.</title>
        <authorList>
            <person name="Le Roy T."/>
            <person name="Van der Smissen P."/>
            <person name="Paquot A."/>
            <person name="Delzenne N."/>
            <person name="Muccioli G."/>
            <person name="Collet J.-F."/>
            <person name="Cani P.D."/>
        </authorList>
    </citation>
    <scope>NUCLEOTIDE SEQUENCE [LARGE SCALE GENOMIC DNA]</scope>
    <source>
        <strain evidence="1 2">H184</strain>
    </source>
</reference>
<evidence type="ECO:0000313" key="2">
    <source>
        <dbReference type="Proteomes" id="UP000270673"/>
    </source>
</evidence>
<dbReference type="AlphaFoldDB" id="A0A3Q9ING0"/>
<accession>A0A3Q9ING0</accession>